<protein>
    <submittedName>
        <fullName evidence="1">Uncharacterized protein</fullName>
    </submittedName>
</protein>
<sequence length="39" mass="3919">MEQSSPGPPVTEAALLLYGMSSPGPNVTETAVLLSACLS</sequence>
<keyword evidence="2" id="KW-1185">Reference proteome</keyword>
<organism evidence="1 2">
    <name type="scientific">Mya arenaria</name>
    <name type="common">Soft-shell clam</name>
    <dbReference type="NCBI Taxonomy" id="6604"/>
    <lineage>
        <taxon>Eukaryota</taxon>
        <taxon>Metazoa</taxon>
        <taxon>Spiralia</taxon>
        <taxon>Lophotrochozoa</taxon>
        <taxon>Mollusca</taxon>
        <taxon>Bivalvia</taxon>
        <taxon>Autobranchia</taxon>
        <taxon>Heteroconchia</taxon>
        <taxon>Euheterodonta</taxon>
        <taxon>Imparidentia</taxon>
        <taxon>Neoheterodontei</taxon>
        <taxon>Myida</taxon>
        <taxon>Myoidea</taxon>
        <taxon>Myidae</taxon>
        <taxon>Mya</taxon>
    </lineage>
</organism>
<gene>
    <name evidence="1" type="ORF">MAR_037926</name>
</gene>
<reference evidence="1" key="1">
    <citation type="submission" date="2022-11" db="EMBL/GenBank/DDBJ databases">
        <title>Centuries of genome instability and evolution in soft-shell clam transmissible cancer (bioRxiv).</title>
        <authorList>
            <person name="Hart S.F.M."/>
            <person name="Yonemitsu M.A."/>
            <person name="Giersch R.M."/>
            <person name="Beal B.F."/>
            <person name="Arriagada G."/>
            <person name="Davis B.W."/>
            <person name="Ostrander E.A."/>
            <person name="Goff S.P."/>
            <person name="Metzger M.J."/>
        </authorList>
    </citation>
    <scope>NUCLEOTIDE SEQUENCE</scope>
    <source>
        <strain evidence="1">MELC-2E11</strain>
        <tissue evidence="1">Siphon/mantle</tissue>
    </source>
</reference>
<evidence type="ECO:0000313" key="1">
    <source>
        <dbReference type="EMBL" id="WAR24257.1"/>
    </source>
</evidence>
<name>A0ABY7FRP8_MYAAR</name>
<accession>A0ABY7FRP8</accession>
<evidence type="ECO:0000313" key="2">
    <source>
        <dbReference type="Proteomes" id="UP001164746"/>
    </source>
</evidence>
<dbReference type="Proteomes" id="UP001164746">
    <property type="component" value="Chromosome 13"/>
</dbReference>
<dbReference type="EMBL" id="CP111024">
    <property type="protein sequence ID" value="WAR24257.1"/>
    <property type="molecule type" value="Genomic_DNA"/>
</dbReference>
<proteinExistence type="predicted"/>